<dbReference type="Proteomes" id="UP000017559">
    <property type="component" value="Unassembled WGS sequence"/>
</dbReference>
<accession>V2XCX8</accession>
<evidence type="ECO:0000313" key="2">
    <source>
        <dbReference type="Proteomes" id="UP000017559"/>
    </source>
</evidence>
<dbReference type="KEGG" id="mrr:Moror_2562"/>
<proteinExistence type="predicted"/>
<protein>
    <submittedName>
        <fullName evidence="1">Uncharacterized protein</fullName>
    </submittedName>
</protein>
<dbReference type="EMBL" id="AWSO01000336">
    <property type="protein sequence ID" value="ESK91567.1"/>
    <property type="molecule type" value="Genomic_DNA"/>
</dbReference>
<gene>
    <name evidence="1" type="ORF">Moror_2562</name>
</gene>
<comment type="caution">
    <text evidence="1">The sequence shown here is derived from an EMBL/GenBank/DDBJ whole genome shotgun (WGS) entry which is preliminary data.</text>
</comment>
<name>V2XCX8_MONRO</name>
<evidence type="ECO:0000313" key="1">
    <source>
        <dbReference type="EMBL" id="ESK91567.1"/>
    </source>
</evidence>
<dbReference type="AlphaFoldDB" id="V2XCX8"/>
<organism evidence="1 2">
    <name type="scientific">Moniliophthora roreri (strain MCA 2997)</name>
    <name type="common">Cocoa frosty pod rot fungus</name>
    <name type="synonym">Crinipellis roreri</name>
    <dbReference type="NCBI Taxonomy" id="1381753"/>
    <lineage>
        <taxon>Eukaryota</taxon>
        <taxon>Fungi</taxon>
        <taxon>Dikarya</taxon>
        <taxon>Basidiomycota</taxon>
        <taxon>Agaricomycotina</taxon>
        <taxon>Agaricomycetes</taxon>
        <taxon>Agaricomycetidae</taxon>
        <taxon>Agaricales</taxon>
        <taxon>Marasmiineae</taxon>
        <taxon>Marasmiaceae</taxon>
        <taxon>Moniliophthora</taxon>
    </lineage>
</organism>
<sequence>MHEEKRFDDFCRISDSADSRGKWSAVRRSPLAATCRVSALRDILPFWMSSPPLALSNCTLLGVAGSFAEYVNDRWNRVEAVKKSAI</sequence>
<keyword evidence="2" id="KW-1185">Reference proteome</keyword>
<dbReference type="HOGENOM" id="CLU_2498368_0_0_1"/>
<reference evidence="1 2" key="1">
    <citation type="journal article" date="2014" name="BMC Genomics">
        <title>Genome and secretome analysis of the hemibiotrophic fungal pathogen, Moniliophthora roreri, which causes frosty pod rot disease of cacao: mechanisms of the biotrophic and necrotrophic phases.</title>
        <authorList>
            <person name="Meinhardt L.W."/>
            <person name="Costa G.G.L."/>
            <person name="Thomazella D.P.T."/>
            <person name="Teixeira P.J.P.L."/>
            <person name="Carazzolle M.F."/>
            <person name="Schuster S.C."/>
            <person name="Carlson J.E."/>
            <person name="Guiltinan M.J."/>
            <person name="Mieczkowski P."/>
            <person name="Farmer A."/>
            <person name="Ramaraj T."/>
            <person name="Crozier J."/>
            <person name="Davis R.E."/>
            <person name="Shao J."/>
            <person name="Melnick R.L."/>
            <person name="Pereira G.A.G."/>
            <person name="Bailey B.A."/>
        </authorList>
    </citation>
    <scope>NUCLEOTIDE SEQUENCE [LARGE SCALE GENOMIC DNA]</scope>
    <source>
        <strain evidence="1 2">MCA 2997</strain>
    </source>
</reference>